<organism evidence="4 5">
    <name type="scientific">Globisporangium ultimum (strain ATCC 200006 / CBS 805.95 / DAOM BR144)</name>
    <name type="common">Pythium ultimum</name>
    <dbReference type="NCBI Taxonomy" id="431595"/>
    <lineage>
        <taxon>Eukaryota</taxon>
        <taxon>Sar</taxon>
        <taxon>Stramenopiles</taxon>
        <taxon>Oomycota</taxon>
        <taxon>Peronosporomycetes</taxon>
        <taxon>Pythiales</taxon>
        <taxon>Pythiaceae</taxon>
        <taxon>Globisporangium</taxon>
    </lineage>
</organism>
<feature type="domain" description="Disease resistance R13L4/SHOC-2-like LRR" evidence="3">
    <location>
        <begin position="106"/>
        <end position="186"/>
    </location>
</feature>
<dbReference type="Pfam" id="PF23598">
    <property type="entry name" value="LRR_14"/>
    <property type="match status" value="2"/>
</dbReference>
<dbReference type="Pfam" id="PF13855">
    <property type="entry name" value="LRR_8"/>
    <property type="match status" value="1"/>
</dbReference>
<dbReference type="AlphaFoldDB" id="K3WQS8"/>
<feature type="domain" description="Disease resistance R13L4/SHOC-2-like LRR" evidence="3">
    <location>
        <begin position="324"/>
        <end position="429"/>
    </location>
</feature>
<dbReference type="eggNOG" id="KOG0619">
    <property type="taxonomic scope" value="Eukaryota"/>
</dbReference>
<dbReference type="InterPro" id="IPR055414">
    <property type="entry name" value="LRR_R13L4/SHOC2-like"/>
</dbReference>
<dbReference type="SMART" id="SM00365">
    <property type="entry name" value="LRR_SD22"/>
    <property type="match status" value="5"/>
</dbReference>
<keyword evidence="5" id="KW-1185">Reference proteome</keyword>
<dbReference type="PANTHER" id="PTHR48051:SF1">
    <property type="entry name" value="RAS SUPPRESSOR PROTEIN 1"/>
    <property type="match status" value="1"/>
</dbReference>
<dbReference type="VEuPathDB" id="FungiDB:PYU1_G007304"/>
<evidence type="ECO:0000313" key="5">
    <source>
        <dbReference type="Proteomes" id="UP000019132"/>
    </source>
</evidence>
<dbReference type="SMART" id="SM00364">
    <property type="entry name" value="LRR_BAC"/>
    <property type="match status" value="9"/>
</dbReference>
<dbReference type="Proteomes" id="UP000019132">
    <property type="component" value="Unassembled WGS sequence"/>
</dbReference>
<dbReference type="InterPro" id="IPR003591">
    <property type="entry name" value="Leu-rich_rpt_typical-subtyp"/>
</dbReference>
<dbReference type="EnsemblProtists" id="PYU1_T007320">
    <property type="protein sequence ID" value="PYU1_T007320"/>
    <property type="gene ID" value="PYU1_G007304"/>
</dbReference>
<protein>
    <recommendedName>
        <fullName evidence="3">Disease resistance R13L4/SHOC-2-like LRR domain-containing protein</fullName>
    </recommendedName>
</protein>
<dbReference type="InterPro" id="IPR032675">
    <property type="entry name" value="LRR_dom_sf"/>
</dbReference>
<dbReference type="STRING" id="431595.K3WQS8"/>
<evidence type="ECO:0000313" key="4">
    <source>
        <dbReference type="EnsemblProtists" id="PYU1_T007320"/>
    </source>
</evidence>
<accession>K3WQS8</accession>
<name>K3WQS8_GLOUD</name>
<evidence type="ECO:0000256" key="2">
    <source>
        <dbReference type="ARBA" id="ARBA00022737"/>
    </source>
</evidence>
<dbReference type="InterPro" id="IPR001611">
    <property type="entry name" value="Leu-rich_rpt"/>
</dbReference>
<dbReference type="EMBL" id="GL376629">
    <property type="status" value="NOT_ANNOTATED_CDS"/>
    <property type="molecule type" value="Genomic_DNA"/>
</dbReference>
<sequence length="453" mass="50303">MGGSVSTRTLDEFDDAIADGNAAALTIADRDLLVIPPAAIARALHLRDLALNGTRLGALPTSFGCLVLLERLSLDRNDLQTLPLSFHELKNLTSLHLGNNQLQGLMGNFCDLVALKHLWLHNNELLKLPQEFGNLQNLVFLDLHGNKLQKLPKSICCLEKLQRLNLSSNKLKSLPAAFSNLAALRVCNISRNILRDLPEHFGALLALETLYAQHNCLMTLPPSFGTLAATLHNLALGNNKMDVFPQETFRKLSNLRSLTLTENRLKHWSADDAVKYSKNEVHDDDADADEEAKDSGINGLFGLNALEYVDFSDNVLRKLPSHGWHQLYHLVDLKLSHNKLTQLPAAMGKLSALRQLDVSHNTLVSLPPSLMQLKKLVQLNLHNNSLTAIPENVDECSALERLLISKNSSLPTLPPRLCKLPNIKWLQMDKKCFLGLEGELMAFCEGLETFITD</sequence>
<keyword evidence="1" id="KW-0433">Leucine-rich repeat</keyword>
<dbReference type="HOGENOM" id="CLU_597833_0_0_1"/>
<proteinExistence type="predicted"/>
<evidence type="ECO:0000256" key="1">
    <source>
        <dbReference type="ARBA" id="ARBA00022614"/>
    </source>
</evidence>
<keyword evidence="2" id="KW-0677">Repeat</keyword>
<dbReference type="OMA" id="STWANTH"/>
<dbReference type="InterPro" id="IPR050216">
    <property type="entry name" value="LRR_domain-containing"/>
</dbReference>
<dbReference type="PROSITE" id="PS51450">
    <property type="entry name" value="LRR"/>
    <property type="match status" value="2"/>
</dbReference>
<evidence type="ECO:0000259" key="3">
    <source>
        <dbReference type="Pfam" id="PF23598"/>
    </source>
</evidence>
<reference evidence="5" key="2">
    <citation type="submission" date="2010-04" db="EMBL/GenBank/DDBJ databases">
        <authorList>
            <person name="Buell R."/>
            <person name="Hamilton J."/>
            <person name="Hostetler J."/>
        </authorList>
    </citation>
    <scope>NUCLEOTIDE SEQUENCE [LARGE SCALE GENOMIC DNA]</scope>
    <source>
        <strain evidence="5">DAOM:BR144</strain>
    </source>
</reference>
<reference evidence="4" key="3">
    <citation type="submission" date="2015-02" db="UniProtKB">
        <authorList>
            <consortium name="EnsemblProtists"/>
        </authorList>
    </citation>
    <scope>IDENTIFICATION</scope>
    <source>
        <strain evidence="4">DAOM BR144</strain>
    </source>
</reference>
<dbReference type="SUPFAM" id="SSF52058">
    <property type="entry name" value="L domain-like"/>
    <property type="match status" value="2"/>
</dbReference>
<dbReference type="Gene3D" id="3.80.10.10">
    <property type="entry name" value="Ribonuclease Inhibitor"/>
    <property type="match status" value="3"/>
</dbReference>
<dbReference type="InParanoid" id="K3WQS8"/>
<dbReference type="SMART" id="SM00369">
    <property type="entry name" value="LRR_TYP"/>
    <property type="match status" value="12"/>
</dbReference>
<reference evidence="5" key="1">
    <citation type="journal article" date="2010" name="Genome Biol.">
        <title>Genome sequence of the necrotrophic plant pathogen Pythium ultimum reveals original pathogenicity mechanisms and effector repertoire.</title>
        <authorList>
            <person name="Levesque C.A."/>
            <person name="Brouwer H."/>
            <person name="Cano L."/>
            <person name="Hamilton J.P."/>
            <person name="Holt C."/>
            <person name="Huitema E."/>
            <person name="Raffaele S."/>
            <person name="Robideau G.P."/>
            <person name="Thines M."/>
            <person name="Win J."/>
            <person name="Zerillo M.M."/>
            <person name="Beakes G.W."/>
            <person name="Boore J.L."/>
            <person name="Busam D."/>
            <person name="Dumas B."/>
            <person name="Ferriera S."/>
            <person name="Fuerstenberg S.I."/>
            <person name="Gachon C.M."/>
            <person name="Gaulin E."/>
            <person name="Govers F."/>
            <person name="Grenville-Briggs L."/>
            <person name="Horner N."/>
            <person name="Hostetler J."/>
            <person name="Jiang R.H."/>
            <person name="Johnson J."/>
            <person name="Krajaejun T."/>
            <person name="Lin H."/>
            <person name="Meijer H.J."/>
            <person name="Moore B."/>
            <person name="Morris P."/>
            <person name="Phuntmart V."/>
            <person name="Puiu D."/>
            <person name="Shetty J."/>
            <person name="Stajich J.E."/>
            <person name="Tripathy S."/>
            <person name="Wawra S."/>
            <person name="van West P."/>
            <person name="Whitty B.R."/>
            <person name="Coutinho P.M."/>
            <person name="Henrissat B."/>
            <person name="Martin F."/>
            <person name="Thomas P.D."/>
            <person name="Tyler B.M."/>
            <person name="De Vries R.P."/>
            <person name="Kamoun S."/>
            <person name="Yandell M."/>
            <person name="Tisserat N."/>
            <person name="Buell C.R."/>
        </authorList>
    </citation>
    <scope>NUCLEOTIDE SEQUENCE</scope>
    <source>
        <strain evidence="5">DAOM:BR144</strain>
    </source>
</reference>
<dbReference type="PANTHER" id="PTHR48051">
    <property type="match status" value="1"/>
</dbReference>
<dbReference type="FunFam" id="3.80.10.10:FF:001164">
    <property type="entry name" value="GH01279p"/>
    <property type="match status" value="1"/>
</dbReference>
<dbReference type="GO" id="GO:0005737">
    <property type="term" value="C:cytoplasm"/>
    <property type="evidence" value="ECO:0007669"/>
    <property type="project" value="TreeGrafter"/>
</dbReference>